<keyword evidence="4" id="KW-1185">Reference proteome</keyword>
<protein>
    <submittedName>
        <fullName evidence="2 3">Uncharacterized protein</fullName>
    </submittedName>
</protein>
<evidence type="ECO:0000256" key="1">
    <source>
        <dbReference type="SAM" id="MobiDB-lite"/>
    </source>
</evidence>
<dbReference type="PaxDb" id="3218-PP1S27_371V6.1"/>
<evidence type="ECO:0000313" key="4">
    <source>
        <dbReference type="Proteomes" id="UP000006727"/>
    </source>
</evidence>
<feature type="region of interest" description="Disordered" evidence="1">
    <location>
        <begin position="126"/>
        <end position="157"/>
    </location>
</feature>
<dbReference type="Gramene" id="Pp3c21_6880V3.1">
    <property type="protein sequence ID" value="PAC:32915856.CDS.1"/>
    <property type="gene ID" value="Pp3c21_6880"/>
</dbReference>
<dbReference type="GeneID" id="112274428"/>
<dbReference type="EMBL" id="ABEU02000021">
    <property type="protein sequence ID" value="PNR31696.1"/>
    <property type="molecule type" value="Genomic_DNA"/>
</dbReference>
<evidence type="ECO:0000313" key="3">
    <source>
        <dbReference type="EnsemblPlants" id="PAC:32915856.CDS.1"/>
    </source>
</evidence>
<dbReference type="RefSeq" id="XP_024359698.1">
    <property type="nucleotide sequence ID" value="XM_024503930.2"/>
</dbReference>
<proteinExistence type="predicted"/>
<feature type="compositionally biased region" description="Basic and acidic residues" evidence="1">
    <location>
        <begin position="138"/>
        <end position="155"/>
    </location>
</feature>
<dbReference type="EnsemblPlants" id="Pp3c21_6880V3.1">
    <property type="protein sequence ID" value="PAC:32915856.CDS.1"/>
    <property type="gene ID" value="Pp3c21_6880"/>
</dbReference>
<gene>
    <name evidence="3" type="primary">LOC112274428</name>
    <name evidence="2" type="ORF">PHYPA_025818</name>
</gene>
<reference evidence="2 4" key="1">
    <citation type="journal article" date="2008" name="Science">
        <title>The Physcomitrella genome reveals evolutionary insights into the conquest of land by plants.</title>
        <authorList>
            <person name="Rensing S."/>
            <person name="Lang D."/>
            <person name="Zimmer A."/>
            <person name="Terry A."/>
            <person name="Salamov A."/>
            <person name="Shapiro H."/>
            <person name="Nishiyama T."/>
            <person name="Perroud P.-F."/>
            <person name="Lindquist E."/>
            <person name="Kamisugi Y."/>
            <person name="Tanahashi T."/>
            <person name="Sakakibara K."/>
            <person name="Fujita T."/>
            <person name="Oishi K."/>
            <person name="Shin-I T."/>
            <person name="Kuroki Y."/>
            <person name="Toyoda A."/>
            <person name="Suzuki Y."/>
            <person name="Hashimoto A."/>
            <person name="Yamaguchi K."/>
            <person name="Sugano A."/>
            <person name="Kohara Y."/>
            <person name="Fujiyama A."/>
            <person name="Anterola A."/>
            <person name="Aoki S."/>
            <person name="Ashton N."/>
            <person name="Barbazuk W.B."/>
            <person name="Barker E."/>
            <person name="Bennetzen J."/>
            <person name="Bezanilla M."/>
            <person name="Blankenship R."/>
            <person name="Cho S.H."/>
            <person name="Dutcher S."/>
            <person name="Estelle M."/>
            <person name="Fawcett J.A."/>
            <person name="Gundlach H."/>
            <person name="Hanada K."/>
            <person name="Heyl A."/>
            <person name="Hicks K.A."/>
            <person name="Hugh J."/>
            <person name="Lohr M."/>
            <person name="Mayer K."/>
            <person name="Melkozernov A."/>
            <person name="Murata T."/>
            <person name="Nelson D."/>
            <person name="Pils B."/>
            <person name="Prigge M."/>
            <person name="Reiss B."/>
            <person name="Renner T."/>
            <person name="Rombauts S."/>
            <person name="Rushton P."/>
            <person name="Sanderfoot A."/>
            <person name="Schween G."/>
            <person name="Shiu S.-H."/>
            <person name="Stueber K."/>
            <person name="Theodoulou F.L."/>
            <person name="Tu H."/>
            <person name="Van de Peer Y."/>
            <person name="Verrier P.J."/>
            <person name="Waters E."/>
            <person name="Wood A."/>
            <person name="Yang L."/>
            <person name="Cove D."/>
            <person name="Cuming A."/>
            <person name="Hasebe M."/>
            <person name="Lucas S."/>
            <person name="Mishler D.B."/>
            <person name="Reski R."/>
            <person name="Grigoriev I."/>
            <person name="Quatrano R.S."/>
            <person name="Boore J.L."/>
        </authorList>
    </citation>
    <scope>NUCLEOTIDE SEQUENCE [LARGE SCALE GENOMIC DNA]</scope>
    <source>
        <strain evidence="3 4">cv. Gransden 2004</strain>
    </source>
</reference>
<dbReference type="EnsemblPlants" id="Pp3c21_6880V3.2">
    <property type="protein sequence ID" value="PAC:32915857.CDS.1"/>
    <property type="gene ID" value="Pp3c21_6880"/>
</dbReference>
<dbReference type="OrthoDB" id="10649340at2759"/>
<accession>A0A2K1IQY6</accession>
<reference evidence="3" key="3">
    <citation type="submission" date="2020-12" db="UniProtKB">
        <authorList>
            <consortium name="EnsemblPlants"/>
        </authorList>
    </citation>
    <scope>IDENTIFICATION</scope>
</reference>
<dbReference type="KEGG" id="ppp:112274428"/>
<feature type="region of interest" description="Disordered" evidence="1">
    <location>
        <begin position="75"/>
        <end position="104"/>
    </location>
</feature>
<sequence length="274" mass="30273">MLERSWCEAESSLTTEIDPAFVAAVPNGDAHSSGQLNGTSRRCVTPKVTPGLNESVQLVPEYWDQTVPVWPCGDAEASSKRKAKRNDGHGRIPRSRLHGHGGTPPEYNSLKNCFCNRALGLDHEGNDPVYPRGTARIEGGDREECNDEGGRRRADPVAAAQTSCSEVSFDAIMSMYQSSVVEKACQSSRGLGVKSKRISRKGYDDRRRLWRNFAGSFDILVLKWSTPRSLRRRDVRDKYSVRGLHVTFGGTSACDHSTGNSHGGVHLPIFQVWE</sequence>
<name>A0A2K1IQY6_PHYPA</name>
<evidence type="ECO:0000313" key="2">
    <source>
        <dbReference type="EMBL" id="PNR31696.1"/>
    </source>
</evidence>
<organism evidence="2">
    <name type="scientific">Physcomitrium patens</name>
    <name type="common">Spreading-leaved earth moss</name>
    <name type="synonym">Physcomitrella patens</name>
    <dbReference type="NCBI Taxonomy" id="3218"/>
    <lineage>
        <taxon>Eukaryota</taxon>
        <taxon>Viridiplantae</taxon>
        <taxon>Streptophyta</taxon>
        <taxon>Embryophyta</taxon>
        <taxon>Bryophyta</taxon>
        <taxon>Bryophytina</taxon>
        <taxon>Bryopsida</taxon>
        <taxon>Funariidae</taxon>
        <taxon>Funariales</taxon>
        <taxon>Funariaceae</taxon>
        <taxon>Physcomitrium</taxon>
    </lineage>
</organism>
<reference evidence="2 4" key="2">
    <citation type="journal article" date="2018" name="Plant J.">
        <title>The Physcomitrella patens chromosome-scale assembly reveals moss genome structure and evolution.</title>
        <authorList>
            <person name="Lang D."/>
            <person name="Ullrich K.K."/>
            <person name="Murat F."/>
            <person name="Fuchs J."/>
            <person name="Jenkins J."/>
            <person name="Haas F.B."/>
            <person name="Piednoel M."/>
            <person name="Gundlach H."/>
            <person name="Van Bel M."/>
            <person name="Meyberg R."/>
            <person name="Vives C."/>
            <person name="Morata J."/>
            <person name="Symeonidi A."/>
            <person name="Hiss M."/>
            <person name="Muchero W."/>
            <person name="Kamisugi Y."/>
            <person name="Saleh O."/>
            <person name="Blanc G."/>
            <person name="Decker E.L."/>
            <person name="van Gessel N."/>
            <person name="Grimwood J."/>
            <person name="Hayes R.D."/>
            <person name="Graham S.W."/>
            <person name="Gunter L.E."/>
            <person name="McDaniel S.F."/>
            <person name="Hoernstein S.N.W."/>
            <person name="Larsson A."/>
            <person name="Li F.W."/>
            <person name="Perroud P.F."/>
            <person name="Phillips J."/>
            <person name="Ranjan P."/>
            <person name="Rokshar D.S."/>
            <person name="Rothfels C.J."/>
            <person name="Schneider L."/>
            <person name="Shu S."/>
            <person name="Stevenson D.W."/>
            <person name="Thummler F."/>
            <person name="Tillich M."/>
            <person name="Villarreal Aguilar J.C."/>
            <person name="Widiez T."/>
            <person name="Wong G.K."/>
            <person name="Wymore A."/>
            <person name="Zhang Y."/>
            <person name="Zimmer A.D."/>
            <person name="Quatrano R.S."/>
            <person name="Mayer K.F.X."/>
            <person name="Goodstein D."/>
            <person name="Casacuberta J.M."/>
            <person name="Vandepoele K."/>
            <person name="Reski R."/>
            <person name="Cuming A.C."/>
            <person name="Tuskan G.A."/>
            <person name="Maumus F."/>
            <person name="Salse J."/>
            <person name="Schmutz J."/>
            <person name="Rensing S.A."/>
        </authorList>
    </citation>
    <scope>NUCLEOTIDE SEQUENCE [LARGE SCALE GENOMIC DNA]</scope>
    <source>
        <strain evidence="3 4">cv. Gransden 2004</strain>
    </source>
</reference>
<dbReference type="AlphaFoldDB" id="A0A2K1IQY6"/>
<dbReference type="Gramene" id="Pp3c21_6880V3.2">
    <property type="protein sequence ID" value="PAC:32915857.CDS.1"/>
    <property type="gene ID" value="Pp3c21_6880"/>
</dbReference>
<dbReference type="Proteomes" id="UP000006727">
    <property type="component" value="Chromosome 21"/>
</dbReference>